<comment type="similarity">
    <text evidence="8 9">Belongs to the TonB-dependent receptor family.</text>
</comment>
<evidence type="ECO:0000256" key="3">
    <source>
        <dbReference type="ARBA" id="ARBA00022452"/>
    </source>
</evidence>
<reference evidence="14 15" key="1">
    <citation type="submission" date="2020-08" db="EMBL/GenBank/DDBJ databases">
        <title>Stenotrophomonas tumulicola JCM 30961.</title>
        <authorList>
            <person name="Deng Y."/>
        </authorList>
    </citation>
    <scope>NUCLEOTIDE SEQUENCE [LARGE SCALE GENOMIC DNA]</scope>
    <source>
        <strain evidence="14 15">JCM 30961</strain>
    </source>
</reference>
<keyword evidence="2 8" id="KW-0813">Transport</keyword>
<dbReference type="InterPro" id="IPR036942">
    <property type="entry name" value="Beta-barrel_TonB_sf"/>
</dbReference>
<dbReference type="Proteomes" id="UP000547058">
    <property type="component" value="Unassembled WGS sequence"/>
</dbReference>
<dbReference type="Gene3D" id="2.40.170.20">
    <property type="entry name" value="TonB-dependent receptor, beta-barrel domain"/>
    <property type="match status" value="1"/>
</dbReference>
<dbReference type="RefSeq" id="WP_182340596.1">
    <property type="nucleotide sequence ID" value="NZ_JACGXS010000010.1"/>
</dbReference>
<comment type="caution">
    <text evidence="14">The sequence shown here is derived from an EMBL/GenBank/DDBJ whole genome shotgun (WGS) entry which is preliminary data.</text>
</comment>
<dbReference type="InterPro" id="IPR037066">
    <property type="entry name" value="Plug_dom_sf"/>
</dbReference>
<feature type="region of interest" description="Disordered" evidence="10">
    <location>
        <begin position="289"/>
        <end position="312"/>
    </location>
</feature>
<evidence type="ECO:0000256" key="4">
    <source>
        <dbReference type="ARBA" id="ARBA00022692"/>
    </source>
</evidence>
<proteinExistence type="inferred from homology"/>
<evidence type="ECO:0000313" key="14">
    <source>
        <dbReference type="EMBL" id="MBA8683288.1"/>
    </source>
</evidence>
<evidence type="ECO:0000259" key="12">
    <source>
        <dbReference type="Pfam" id="PF00593"/>
    </source>
</evidence>
<evidence type="ECO:0000256" key="7">
    <source>
        <dbReference type="ARBA" id="ARBA00023237"/>
    </source>
</evidence>
<dbReference type="SUPFAM" id="SSF56935">
    <property type="entry name" value="Porins"/>
    <property type="match status" value="1"/>
</dbReference>
<comment type="subcellular location">
    <subcellularLocation>
        <location evidence="1 8">Cell outer membrane</location>
        <topology evidence="1 8">Multi-pass membrane protein</topology>
    </subcellularLocation>
</comment>
<dbReference type="Pfam" id="PF00593">
    <property type="entry name" value="TonB_dep_Rec_b-barrel"/>
    <property type="match status" value="1"/>
</dbReference>
<feature type="signal peptide" evidence="11">
    <location>
        <begin position="1"/>
        <end position="28"/>
    </location>
</feature>
<accession>A0A7W3IIM3</accession>
<feature type="domain" description="TonB-dependent receptor-like beta-barrel" evidence="12">
    <location>
        <begin position="394"/>
        <end position="964"/>
    </location>
</feature>
<evidence type="ECO:0000313" key="15">
    <source>
        <dbReference type="Proteomes" id="UP000547058"/>
    </source>
</evidence>
<sequence length="1000" mass="109213">MNRNSNKLRDAVVIALITSAAGTGAAIAQETSGTTNLDRISVTGSRIRQVDVETAQPVLTISRQDIQNQGFSSVGDILQNISAAGSPNFSRASPLTANQEAGGQYIDLRNLGAQRTLVLVNGKRLGITPDGYQDISVIPTSMVERIDVLKDGASSIYGSDAMAGVINIITRRNFDGAEVNVYKGQYSQGDGEKETYDFVMGFSGDRGSLTVGAEYHKEEGVWAKDRPFTADTYPDWDPASSLTPVGQYGNYNRNANRWQRNADGTLRLDDDGNLIRSSAAWSVANRPGDAIGADDFHPQRAEDQTRSSDQMHLLTPLERRSLFVSGNYDITDNIRFTTDLSYTKRQSQRQIAGYPLQSSAFGTPMAGATYVTNPDGSRSYVSNGSYFNPNGNADLYDPDVAGLVDSDGNPYSQTNDIDFRRRGWEIPRTTDSTLTTWRFTAALEGSFEIGDRYFNWDAGFLYNENDSLLVNNGNFYIPAVAAAVGPSFMNDQGNIVCGTPGNEIAGCTPWNPYAGYGAGGEQYSLSDPNVQNYLFREEHATGKTSTHNYFANLSGTIVALPAGDLGFAVGYEYRKEDGEFNPDAIAQSGDSTNLASGPTSGSYSVDEFYLELSVPILADLPFAKELTLDVATRYSDFTSFGDTTNNKFGLKWRPIDDLLIRGTYAEGFRAPTIGDLYGGTSQTFPTNFVDPCDSVYGDVGGSARCVQDVGAGYRQLSQGFVPTTGRAAQSPVPFNSGSNPLLTPEMSESKTIGFVYSPSYISGLTVGVDWWNIRIDNTIVTDSPNLIMEDCYVRLIESRCAMFTRDPSNGNIVGELNYGNRNAGYTETEGFDFDIGYVRDTDWGRFSVKSATTYVGKYEEKSTDDPEAVPSQVNGFGASFRVRSNLGLGWSLNDWSVNWNLRYYSGTKESCRFTTRCTLPNYSAPDTLGTISPQTELGAVTFHDVQVSYAAPWNATVSVGANNVFNKVGPMMTSQPSSNFSYYGGYDIGRFLYLKYNQKF</sequence>
<keyword evidence="11" id="KW-0732">Signal</keyword>
<protein>
    <submittedName>
        <fullName evidence="14">TonB-dependent receptor</fullName>
    </submittedName>
</protein>
<dbReference type="EMBL" id="JACGXS010000010">
    <property type="protein sequence ID" value="MBA8683288.1"/>
    <property type="molecule type" value="Genomic_DNA"/>
</dbReference>
<dbReference type="AlphaFoldDB" id="A0A7W3IIM3"/>
<evidence type="ECO:0000256" key="8">
    <source>
        <dbReference type="PROSITE-ProRule" id="PRU01360"/>
    </source>
</evidence>
<evidence type="ECO:0000256" key="9">
    <source>
        <dbReference type="RuleBase" id="RU003357"/>
    </source>
</evidence>
<feature type="compositionally biased region" description="Basic and acidic residues" evidence="10">
    <location>
        <begin position="294"/>
        <end position="306"/>
    </location>
</feature>
<keyword evidence="4 8" id="KW-0812">Transmembrane</keyword>
<evidence type="ECO:0000256" key="1">
    <source>
        <dbReference type="ARBA" id="ARBA00004571"/>
    </source>
</evidence>
<dbReference type="PROSITE" id="PS52016">
    <property type="entry name" value="TONB_DEPENDENT_REC_3"/>
    <property type="match status" value="1"/>
</dbReference>
<organism evidence="14 15">
    <name type="scientific">Stenotrophomonas tumulicola</name>
    <dbReference type="NCBI Taxonomy" id="1685415"/>
    <lineage>
        <taxon>Bacteria</taxon>
        <taxon>Pseudomonadati</taxon>
        <taxon>Pseudomonadota</taxon>
        <taxon>Gammaproteobacteria</taxon>
        <taxon>Lysobacterales</taxon>
        <taxon>Lysobacteraceae</taxon>
        <taxon>Stenotrophomonas</taxon>
    </lineage>
</organism>
<keyword evidence="14" id="KW-0675">Receptor</keyword>
<dbReference type="GO" id="GO:0009279">
    <property type="term" value="C:cell outer membrane"/>
    <property type="evidence" value="ECO:0007669"/>
    <property type="project" value="UniProtKB-SubCell"/>
</dbReference>
<name>A0A7W3IIM3_9GAMM</name>
<dbReference type="InterPro" id="IPR000531">
    <property type="entry name" value="Beta-barrel_TonB"/>
</dbReference>
<dbReference type="Gene3D" id="2.170.130.10">
    <property type="entry name" value="TonB-dependent receptor, plug domain"/>
    <property type="match status" value="1"/>
</dbReference>
<dbReference type="InterPro" id="IPR039426">
    <property type="entry name" value="TonB-dep_rcpt-like"/>
</dbReference>
<feature type="domain" description="TonB-dependent receptor plug" evidence="13">
    <location>
        <begin position="53"/>
        <end position="165"/>
    </location>
</feature>
<keyword evidence="3 8" id="KW-1134">Transmembrane beta strand</keyword>
<gene>
    <name evidence="14" type="ORF">H4O11_15930</name>
</gene>
<keyword evidence="15" id="KW-1185">Reference proteome</keyword>
<evidence type="ECO:0000256" key="2">
    <source>
        <dbReference type="ARBA" id="ARBA00022448"/>
    </source>
</evidence>
<evidence type="ECO:0000256" key="11">
    <source>
        <dbReference type="SAM" id="SignalP"/>
    </source>
</evidence>
<keyword evidence="5 9" id="KW-0798">TonB box</keyword>
<evidence type="ECO:0000256" key="5">
    <source>
        <dbReference type="ARBA" id="ARBA00023077"/>
    </source>
</evidence>
<keyword evidence="6 8" id="KW-0472">Membrane</keyword>
<keyword evidence="7 8" id="KW-0998">Cell outer membrane</keyword>
<dbReference type="Pfam" id="PF07715">
    <property type="entry name" value="Plug"/>
    <property type="match status" value="1"/>
</dbReference>
<dbReference type="PANTHER" id="PTHR47234:SF2">
    <property type="entry name" value="TONB-DEPENDENT RECEPTOR"/>
    <property type="match status" value="1"/>
</dbReference>
<evidence type="ECO:0000256" key="10">
    <source>
        <dbReference type="SAM" id="MobiDB-lite"/>
    </source>
</evidence>
<dbReference type="PANTHER" id="PTHR47234">
    <property type="match status" value="1"/>
</dbReference>
<evidence type="ECO:0000256" key="6">
    <source>
        <dbReference type="ARBA" id="ARBA00023136"/>
    </source>
</evidence>
<feature type="chain" id="PRO_5030786191" evidence="11">
    <location>
        <begin position="29"/>
        <end position="1000"/>
    </location>
</feature>
<evidence type="ECO:0000259" key="13">
    <source>
        <dbReference type="Pfam" id="PF07715"/>
    </source>
</evidence>
<dbReference type="InterPro" id="IPR012910">
    <property type="entry name" value="Plug_dom"/>
</dbReference>